<keyword evidence="3" id="KW-0732">Signal</keyword>
<accession>A0A8C6BGG9</accession>
<dbReference type="PANTHER" id="PTHR22094">
    <property type="entry name" value="DIFFUSE PANBRONCHIOLITIS CRITICAL REGION GENE 1"/>
    <property type="match status" value="1"/>
</dbReference>
<reference evidence="4" key="2">
    <citation type="submission" date="2025-09" db="UniProtKB">
        <authorList>
            <consortium name="Ensembl"/>
        </authorList>
    </citation>
    <scope>IDENTIFICATION</scope>
</reference>
<dbReference type="GeneTree" id="ENSGT00390000016847"/>
<feature type="compositionally biased region" description="Polar residues" evidence="1">
    <location>
        <begin position="351"/>
        <end position="360"/>
    </location>
</feature>
<dbReference type="Proteomes" id="UP000694561">
    <property type="component" value="Unplaced"/>
</dbReference>
<feature type="compositionally biased region" description="Polar residues" evidence="1">
    <location>
        <begin position="373"/>
        <end position="382"/>
    </location>
</feature>
<dbReference type="InterPro" id="IPR026623">
    <property type="entry name" value="MUCL3"/>
</dbReference>
<evidence type="ECO:0000313" key="4">
    <source>
        <dbReference type="Ensembl" id="ENSMMNP00015016279.1"/>
    </source>
</evidence>
<feature type="region of interest" description="Disordered" evidence="1">
    <location>
        <begin position="33"/>
        <end position="52"/>
    </location>
</feature>
<organism evidence="4 5">
    <name type="scientific">Monodon monoceros</name>
    <name type="common">Narwhal</name>
    <name type="synonym">Ceratodon monodon</name>
    <dbReference type="NCBI Taxonomy" id="40151"/>
    <lineage>
        <taxon>Eukaryota</taxon>
        <taxon>Metazoa</taxon>
        <taxon>Chordata</taxon>
        <taxon>Craniata</taxon>
        <taxon>Vertebrata</taxon>
        <taxon>Euteleostomi</taxon>
        <taxon>Mammalia</taxon>
        <taxon>Eutheria</taxon>
        <taxon>Laurasiatheria</taxon>
        <taxon>Artiodactyla</taxon>
        <taxon>Whippomorpha</taxon>
        <taxon>Cetacea</taxon>
        <taxon>Odontoceti</taxon>
        <taxon>Monodontidae</taxon>
        <taxon>Monodon</taxon>
    </lineage>
</organism>
<keyword evidence="5" id="KW-1185">Reference proteome</keyword>
<feature type="compositionally biased region" description="Basic and acidic residues" evidence="1">
    <location>
        <begin position="141"/>
        <end position="158"/>
    </location>
</feature>
<feature type="compositionally biased region" description="Polar residues" evidence="1">
    <location>
        <begin position="68"/>
        <end position="78"/>
    </location>
</feature>
<dbReference type="PANTHER" id="PTHR22094:SF0">
    <property type="entry name" value="MUCIN-LIKE PROTEIN 3"/>
    <property type="match status" value="1"/>
</dbReference>
<proteinExistence type="predicted"/>
<feature type="compositionally biased region" description="Polar residues" evidence="1">
    <location>
        <begin position="169"/>
        <end position="183"/>
    </location>
</feature>
<evidence type="ECO:0000256" key="3">
    <source>
        <dbReference type="SAM" id="SignalP"/>
    </source>
</evidence>
<feature type="compositionally biased region" description="Basic and acidic residues" evidence="1">
    <location>
        <begin position="34"/>
        <end position="44"/>
    </location>
</feature>
<evidence type="ECO:0000256" key="2">
    <source>
        <dbReference type="SAM" id="Phobius"/>
    </source>
</evidence>
<keyword evidence="2" id="KW-0472">Membrane</keyword>
<evidence type="ECO:0008006" key="6">
    <source>
        <dbReference type="Google" id="ProtNLM"/>
    </source>
</evidence>
<dbReference type="AlphaFoldDB" id="A0A8C6BGG9"/>
<evidence type="ECO:0000313" key="5">
    <source>
        <dbReference type="Proteomes" id="UP000694561"/>
    </source>
</evidence>
<feature type="region of interest" description="Disordered" evidence="1">
    <location>
        <begin position="68"/>
        <end position="407"/>
    </location>
</feature>
<protein>
    <recommendedName>
        <fullName evidence="6">Mucin like 3</fullName>
    </recommendedName>
</protein>
<reference evidence="4" key="1">
    <citation type="submission" date="2025-08" db="UniProtKB">
        <authorList>
            <consortium name="Ensembl"/>
        </authorList>
    </citation>
    <scope>IDENTIFICATION</scope>
</reference>
<feature type="compositionally biased region" description="Low complexity" evidence="1">
    <location>
        <begin position="195"/>
        <end position="205"/>
    </location>
</feature>
<dbReference type="Ensembl" id="ENSMMNT00015017876.1">
    <property type="protein sequence ID" value="ENSMMNP00015016279.1"/>
    <property type="gene ID" value="ENSMMNG00015012009.1"/>
</dbReference>
<keyword evidence="2" id="KW-0812">Transmembrane</keyword>
<feature type="transmembrane region" description="Helical" evidence="2">
    <location>
        <begin position="416"/>
        <end position="444"/>
    </location>
</feature>
<sequence length="487" mass="52531">MAQPAHCIHSIFGLQCCFLFLLASREAGAATLQEHQKTHEHPTSDHFSSLAQGPVSINRSDYIALHSEQSSPDHSISTETHKRKHQCNTTHHSKLLHRDVDNSQSSATQDAPPTSEQNPSNQGKDPITRNKHNINTNDSTNTDKELVHKKHPIPEPKSKTTCLKCTTKRPTVTSNPAKTVTPCTTSDKTTENTTKKTTGTRETPTGHGRKTTSGHERTTGTPETPTGHGGKTTSGHERTTGTPETPMGHGGKTTSGHERTTGTPETPTVHGGKTTSIHEGSSGTSAKPTGHEGKTKWTHYKNSGTPAESTRHQGKTALATETTKSPIKHTENSTKVTAATESIRPPVKVTGDTSISTTSPFPRKPEISRHVSVGSSTATRSIMSEAPDKSHPHQNKAGSQGDFHAGERGENDSFPAWAIVIVVLLIVILLLVFLGLIFLVSYLARTRRALIQNTEDNDPEDDGGPTSYPVHLMEQQTLGMTQISSPQ</sequence>
<feature type="compositionally biased region" description="Polar residues" evidence="1">
    <location>
        <begin position="102"/>
        <end position="123"/>
    </location>
</feature>
<name>A0A8C6BGG9_MONMO</name>
<feature type="compositionally biased region" description="Basic residues" evidence="1">
    <location>
        <begin position="81"/>
        <end position="95"/>
    </location>
</feature>
<feature type="chain" id="PRO_5034918818" description="Mucin like 3" evidence="3">
    <location>
        <begin position="30"/>
        <end position="487"/>
    </location>
</feature>
<evidence type="ECO:0000256" key="1">
    <source>
        <dbReference type="SAM" id="MobiDB-lite"/>
    </source>
</evidence>
<keyword evidence="2" id="KW-1133">Transmembrane helix</keyword>
<feature type="compositionally biased region" description="Polar residues" evidence="1">
    <location>
        <begin position="273"/>
        <end position="287"/>
    </location>
</feature>
<feature type="signal peptide" evidence="3">
    <location>
        <begin position="1"/>
        <end position="29"/>
    </location>
</feature>